<evidence type="ECO:0000313" key="15">
    <source>
        <dbReference type="Proteomes" id="UP001187531"/>
    </source>
</evidence>
<dbReference type="PANTHER" id="PTHR19443">
    <property type="entry name" value="HEXOKINASE"/>
    <property type="match status" value="1"/>
</dbReference>
<evidence type="ECO:0000259" key="13">
    <source>
        <dbReference type="Pfam" id="PF00349"/>
    </source>
</evidence>
<dbReference type="AlphaFoldDB" id="A0AA88HJM5"/>
<keyword evidence="6 12" id="KW-0418">Kinase</keyword>
<comment type="catalytic activity">
    <reaction evidence="11">
        <text>D-glucose + ATP = D-glucose 6-phosphate + ADP + H(+)</text>
        <dbReference type="Rhea" id="RHEA:17825"/>
        <dbReference type="ChEBI" id="CHEBI:4167"/>
        <dbReference type="ChEBI" id="CHEBI:15378"/>
        <dbReference type="ChEBI" id="CHEBI:30616"/>
        <dbReference type="ChEBI" id="CHEBI:61548"/>
        <dbReference type="ChEBI" id="CHEBI:456216"/>
        <dbReference type="EC" id="2.7.1.1"/>
    </reaction>
    <physiologicalReaction direction="left-to-right" evidence="11">
        <dbReference type="Rhea" id="RHEA:17826"/>
    </physiologicalReaction>
</comment>
<dbReference type="GO" id="GO:0001678">
    <property type="term" value="P:intracellular glucose homeostasis"/>
    <property type="evidence" value="ECO:0007669"/>
    <property type="project" value="InterPro"/>
</dbReference>
<evidence type="ECO:0000256" key="12">
    <source>
        <dbReference type="RuleBase" id="RU362007"/>
    </source>
</evidence>
<comment type="catalytic activity">
    <reaction evidence="10">
        <text>D-fructose + ATP = D-fructose 6-phosphate + ADP + H(+)</text>
        <dbReference type="Rhea" id="RHEA:16125"/>
        <dbReference type="ChEBI" id="CHEBI:15378"/>
        <dbReference type="ChEBI" id="CHEBI:30616"/>
        <dbReference type="ChEBI" id="CHEBI:37721"/>
        <dbReference type="ChEBI" id="CHEBI:61527"/>
        <dbReference type="ChEBI" id="CHEBI:456216"/>
        <dbReference type="EC" id="2.7.1.1"/>
    </reaction>
    <physiologicalReaction direction="left-to-right" evidence="10">
        <dbReference type="Rhea" id="RHEA:16126"/>
    </physiologicalReaction>
</comment>
<evidence type="ECO:0000256" key="11">
    <source>
        <dbReference type="ARBA" id="ARBA00048160"/>
    </source>
</evidence>
<evidence type="ECO:0000256" key="3">
    <source>
        <dbReference type="ARBA" id="ARBA00009225"/>
    </source>
</evidence>
<comment type="similarity">
    <text evidence="3 12">Belongs to the hexokinase family.</text>
</comment>
<dbReference type="GO" id="GO:0008865">
    <property type="term" value="F:fructokinase activity"/>
    <property type="evidence" value="ECO:0007669"/>
    <property type="project" value="TreeGrafter"/>
</dbReference>
<evidence type="ECO:0000256" key="1">
    <source>
        <dbReference type="ARBA" id="ARBA00004888"/>
    </source>
</evidence>
<protein>
    <recommendedName>
        <fullName evidence="12">Phosphotransferase</fullName>
        <ecNumber evidence="12">2.7.1.-</ecNumber>
    </recommendedName>
</protein>
<evidence type="ECO:0000256" key="7">
    <source>
        <dbReference type="ARBA" id="ARBA00022840"/>
    </source>
</evidence>
<keyword evidence="8 12" id="KW-0324">Glycolysis</keyword>
<dbReference type="PANTHER" id="PTHR19443:SF16">
    <property type="entry name" value="HEXOKINASE TYPE 1-RELATED"/>
    <property type="match status" value="1"/>
</dbReference>
<name>A0AA88HJM5_ARTSF</name>
<dbReference type="InterPro" id="IPR019807">
    <property type="entry name" value="Hexokinase_BS"/>
</dbReference>
<keyword evidence="7 12" id="KW-0067">ATP-binding</keyword>
<evidence type="ECO:0000256" key="5">
    <source>
        <dbReference type="ARBA" id="ARBA00022741"/>
    </source>
</evidence>
<dbReference type="PROSITE" id="PS51748">
    <property type="entry name" value="HEXOKINASE_2"/>
    <property type="match status" value="1"/>
</dbReference>
<keyword evidence="5 12" id="KW-0547">Nucleotide-binding</keyword>
<dbReference type="GO" id="GO:0005829">
    <property type="term" value="C:cytosol"/>
    <property type="evidence" value="ECO:0007669"/>
    <property type="project" value="TreeGrafter"/>
</dbReference>
<accession>A0AA88HJM5</accession>
<evidence type="ECO:0000313" key="14">
    <source>
        <dbReference type="EMBL" id="KAK2713095.1"/>
    </source>
</evidence>
<dbReference type="EMBL" id="JAVRJZ010000015">
    <property type="protein sequence ID" value="KAK2713095.1"/>
    <property type="molecule type" value="Genomic_DNA"/>
</dbReference>
<dbReference type="SUPFAM" id="SSF53067">
    <property type="entry name" value="Actin-like ATPase domain"/>
    <property type="match status" value="2"/>
</dbReference>
<evidence type="ECO:0000256" key="2">
    <source>
        <dbReference type="ARBA" id="ARBA00005028"/>
    </source>
</evidence>
<dbReference type="GO" id="GO:0006096">
    <property type="term" value="P:glycolytic process"/>
    <property type="evidence" value="ECO:0007669"/>
    <property type="project" value="UniProtKB-KW"/>
</dbReference>
<dbReference type="GO" id="GO:0005524">
    <property type="term" value="F:ATP binding"/>
    <property type="evidence" value="ECO:0007669"/>
    <property type="project" value="UniProtKB-UniRule"/>
</dbReference>
<dbReference type="EC" id="2.7.1.-" evidence="12"/>
<dbReference type="Proteomes" id="UP001187531">
    <property type="component" value="Unassembled WGS sequence"/>
</dbReference>
<dbReference type="PRINTS" id="PR00475">
    <property type="entry name" value="HEXOKINASE"/>
</dbReference>
<gene>
    <name evidence="14" type="ORF">QYM36_011703</name>
</gene>
<feature type="domain" description="Hexokinase N-terminal" evidence="13">
    <location>
        <begin position="13"/>
        <end position="189"/>
    </location>
</feature>
<sequence>MMFKITGDIRKRLEERCSNLILSDDQIERVSATLLKEIENGLRQKTNGEADIKCYPTYVRNLPNGEERGKFLALDLGGTNFRVLLIHLGEATPEKEFASRIFAVPHQIMTGPGEALFDHIAECLALFVKEYKVDKEVIPLGFTFSFPCRQEGLTKARLVQWTKGFTCANVEGEDVVELLQRAIHKRGFELMLSEDGSGRGAALVAAVAARLEREEAEENLLKNMLS</sequence>
<keyword evidence="4 12" id="KW-0808">Transferase</keyword>
<evidence type="ECO:0000256" key="9">
    <source>
        <dbReference type="ARBA" id="ARBA00044613"/>
    </source>
</evidence>
<dbReference type="InterPro" id="IPR022672">
    <property type="entry name" value="Hexokinase_N"/>
</dbReference>
<evidence type="ECO:0000256" key="8">
    <source>
        <dbReference type="ARBA" id="ARBA00023152"/>
    </source>
</evidence>
<dbReference type="GO" id="GO:0005536">
    <property type="term" value="F:D-glucose binding"/>
    <property type="evidence" value="ECO:0007669"/>
    <property type="project" value="InterPro"/>
</dbReference>
<dbReference type="FunFam" id="3.30.420.40:FF:000805">
    <property type="entry name" value="Hexokinase-2"/>
    <property type="match status" value="1"/>
</dbReference>
<dbReference type="PROSITE" id="PS00378">
    <property type="entry name" value="HEXOKINASE_1"/>
    <property type="match status" value="1"/>
</dbReference>
<dbReference type="InterPro" id="IPR001312">
    <property type="entry name" value="Hexokinase"/>
</dbReference>
<evidence type="ECO:0000256" key="4">
    <source>
        <dbReference type="ARBA" id="ARBA00022679"/>
    </source>
</evidence>
<dbReference type="InterPro" id="IPR043129">
    <property type="entry name" value="ATPase_NBD"/>
</dbReference>
<comment type="pathway">
    <text evidence="1">Carbohydrate degradation; glycolysis; D-glyceraldehyde 3-phosphate and glycerone phosphate from D-glucose: step 1/4.</text>
</comment>
<keyword evidence="15" id="KW-1185">Reference proteome</keyword>
<dbReference type="GO" id="GO:0006006">
    <property type="term" value="P:glucose metabolic process"/>
    <property type="evidence" value="ECO:0007669"/>
    <property type="project" value="TreeGrafter"/>
</dbReference>
<evidence type="ECO:0000256" key="10">
    <source>
        <dbReference type="ARBA" id="ARBA00047905"/>
    </source>
</evidence>
<comment type="pathway">
    <text evidence="2">Carbohydrate metabolism; hexose metabolism.</text>
</comment>
<comment type="catalytic activity">
    <reaction evidence="9">
        <text>a D-hexose + ATP = a D-hexose 6-phosphate + ADP + H(+)</text>
        <dbReference type="Rhea" id="RHEA:22740"/>
        <dbReference type="ChEBI" id="CHEBI:4194"/>
        <dbReference type="ChEBI" id="CHEBI:15378"/>
        <dbReference type="ChEBI" id="CHEBI:30616"/>
        <dbReference type="ChEBI" id="CHEBI:229467"/>
        <dbReference type="ChEBI" id="CHEBI:456216"/>
        <dbReference type="EC" id="2.7.1.1"/>
    </reaction>
    <physiologicalReaction direction="left-to-right" evidence="9">
        <dbReference type="Rhea" id="RHEA:22741"/>
    </physiologicalReaction>
</comment>
<reference evidence="14" key="1">
    <citation type="submission" date="2023-07" db="EMBL/GenBank/DDBJ databases">
        <title>Chromosome-level genome assembly of Artemia franciscana.</title>
        <authorList>
            <person name="Jo E."/>
        </authorList>
    </citation>
    <scope>NUCLEOTIDE SEQUENCE</scope>
    <source>
        <tissue evidence="14">Whole body</tissue>
    </source>
</reference>
<proteinExistence type="inferred from homology"/>
<dbReference type="Gene3D" id="3.30.420.40">
    <property type="match status" value="1"/>
</dbReference>
<organism evidence="14 15">
    <name type="scientific">Artemia franciscana</name>
    <name type="common">Brine shrimp</name>
    <name type="synonym">Artemia sanfranciscana</name>
    <dbReference type="NCBI Taxonomy" id="6661"/>
    <lineage>
        <taxon>Eukaryota</taxon>
        <taxon>Metazoa</taxon>
        <taxon>Ecdysozoa</taxon>
        <taxon>Arthropoda</taxon>
        <taxon>Crustacea</taxon>
        <taxon>Branchiopoda</taxon>
        <taxon>Anostraca</taxon>
        <taxon>Artemiidae</taxon>
        <taxon>Artemia</taxon>
    </lineage>
</organism>
<dbReference type="Pfam" id="PF00349">
    <property type="entry name" value="Hexokinase_1"/>
    <property type="match status" value="1"/>
</dbReference>
<evidence type="ECO:0000256" key="6">
    <source>
        <dbReference type="ARBA" id="ARBA00022777"/>
    </source>
</evidence>
<dbReference type="GO" id="GO:0005739">
    <property type="term" value="C:mitochondrion"/>
    <property type="evidence" value="ECO:0007669"/>
    <property type="project" value="TreeGrafter"/>
</dbReference>
<dbReference type="GO" id="GO:0004340">
    <property type="term" value="F:glucokinase activity"/>
    <property type="evidence" value="ECO:0007669"/>
    <property type="project" value="TreeGrafter"/>
</dbReference>
<comment type="caution">
    <text evidence="14">The sequence shown here is derived from an EMBL/GenBank/DDBJ whole genome shotgun (WGS) entry which is preliminary data.</text>
</comment>